<reference evidence="2" key="1">
    <citation type="submission" date="2021-01" db="EMBL/GenBank/DDBJ databases">
        <authorList>
            <consortium name="Genoscope - CEA"/>
            <person name="William W."/>
        </authorList>
    </citation>
    <scope>NUCLEOTIDE SEQUENCE</scope>
</reference>
<name>A0A816UC48_BRANA</name>
<feature type="compositionally biased region" description="Basic and acidic residues" evidence="1">
    <location>
        <begin position="21"/>
        <end position="38"/>
    </location>
</feature>
<dbReference type="AlphaFoldDB" id="A0A816UC48"/>
<feature type="region of interest" description="Disordered" evidence="1">
    <location>
        <begin position="14"/>
        <end position="62"/>
    </location>
</feature>
<dbReference type="Proteomes" id="UP001295469">
    <property type="component" value="Chromosome C08"/>
</dbReference>
<organism evidence="2">
    <name type="scientific">Brassica napus</name>
    <name type="common">Rape</name>
    <dbReference type="NCBI Taxonomy" id="3708"/>
    <lineage>
        <taxon>Eukaryota</taxon>
        <taxon>Viridiplantae</taxon>
        <taxon>Streptophyta</taxon>
        <taxon>Embryophyta</taxon>
        <taxon>Tracheophyta</taxon>
        <taxon>Spermatophyta</taxon>
        <taxon>Magnoliopsida</taxon>
        <taxon>eudicotyledons</taxon>
        <taxon>Gunneridae</taxon>
        <taxon>Pentapetalae</taxon>
        <taxon>rosids</taxon>
        <taxon>malvids</taxon>
        <taxon>Brassicales</taxon>
        <taxon>Brassicaceae</taxon>
        <taxon>Brassiceae</taxon>
        <taxon>Brassica</taxon>
    </lineage>
</organism>
<evidence type="ECO:0000256" key="1">
    <source>
        <dbReference type="SAM" id="MobiDB-lite"/>
    </source>
</evidence>
<evidence type="ECO:0000313" key="2">
    <source>
        <dbReference type="EMBL" id="CAF2107341.1"/>
    </source>
</evidence>
<sequence length="107" mass="12834">MEVFEKLEKVGGRHLRQSVQSERESYGSHRRFEEDSSPRRRRRRSSHHSLRDLHPPHARSRSLHRQVLITLSCRAVNHKNNKRAVNFHGKSRKRIRIFVVKLTCYLD</sequence>
<feature type="compositionally biased region" description="Basic residues" evidence="1">
    <location>
        <begin position="39"/>
        <end position="48"/>
    </location>
</feature>
<protein>
    <submittedName>
        <fullName evidence="2">(rape) hypothetical protein</fullName>
    </submittedName>
</protein>
<dbReference type="EMBL" id="HG994372">
    <property type="protein sequence ID" value="CAF2107341.1"/>
    <property type="molecule type" value="Genomic_DNA"/>
</dbReference>
<proteinExistence type="predicted"/>
<accession>A0A816UC48</accession>
<gene>
    <name evidence="2" type="ORF">DARMORV10_C08P10450.1</name>
</gene>